<dbReference type="InterPro" id="IPR038607">
    <property type="entry name" value="PhoD-like_sf"/>
</dbReference>
<dbReference type="RefSeq" id="WP_346752153.1">
    <property type="nucleotide sequence ID" value="NZ_JAUJEA010000004.1"/>
</dbReference>
<keyword evidence="3" id="KW-1185">Reference proteome</keyword>
<accession>A0ABT8KQ29</accession>
<gene>
    <name evidence="2" type="ORF">QQ008_12155</name>
</gene>
<proteinExistence type="predicted"/>
<name>A0ABT8KQ29_9BACT</name>
<evidence type="ECO:0000313" key="2">
    <source>
        <dbReference type="EMBL" id="MDN5202127.1"/>
    </source>
</evidence>
<dbReference type="Gene3D" id="3.60.21.70">
    <property type="entry name" value="PhoD-like phosphatase"/>
    <property type="match status" value="1"/>
</dbReference>
<evidence type="ECO:0000313" key="3">
    <source>
        <dbReference type="Proteomes" id="UP001172082"/>
    </source>
</evidence>
<dbReference type="Pfam" id="PF09423">
    <property type="entry name" value="PhoD"/>
    <property type="match status" value="1"/>
</dbReference>
<comment type="caution">
    <text evidence="2">The sequence shown here is derived from an EMBL/GenBank/DDBJ whole genome shotgun (WGS) entry which is preliminary data.</text>
</comment>
<reference evidence="2" key="1">
    <citation type="submission" date="2023-06" db="EMBL/GenBank/DDBJ databases">
        <title>Genomic of Parafulvivirga corallium.</title>
        <authorList>
            <person name="Wang G."/>
        </authorList>
    </citation>
    <scope>NUCLEOTIDE SEQUENCE</scope>
    <source>
        <strain evidence="2">BMA10</strain>
    </source>
</reference>
<organism evidence="2 3">
    <name type="scientific">Splendidivirga corallicola</name>
    <dbReference type="NCBI Taxonomy" id="3051826"/>
    <lineage>
        <taxon>Bacteria</taxon>
        <taxon>Pseudomonadati</taxon>
        <taxon>Bacteroidota</taxon>
        <taxon>Cytophagia</taxon>
        <taxon>Cytophagales</taxon>
        <taxon>Splendidivirgaceae</taxon>
        <taxon>Splendidivirga</taxon>
    </lineage>
</organism>
<evidence type="ECO:0000259" key="1">
    <source>
        <dbReference type="Pfam" id="PF09423"/>
    </source>
</evidence>
<dbReference type="Proteomes" id="UP001172082">
    <property type="component" value="Unassembled WGS sequence"/>
</dbReference>
<dbReference type="InterPro" id="IPR018946">
    <property type="entry name" value="PhoD-like_MPP"/>
</dbReference>
<sequence>MINPLSVNDTFRISVQIKKKRKKVEIESSLSVNNKDQYTVKAIIDDSTKTNGYPGIVGRGLLDFSVNGIYASGKQTEVLNAGINECHTCYALGDTLKKENGHWQVRFISIFRSDGKKAEIRISDQANPKNGWKSVAVAGTGEIINNDFRRNTAIIDVILPYDPSETTMYYTIWKDGIDVTSDLRIETDGVGLGTGIVGDVPVKGDYVGRLPQLKAPYKLCGLSCHAIHGGGPKLPEGGRWGGFFVHDQPTYGAYKHLEDYDFQIMLWEDDIWYMELLLYPPSTDDAYKIVTTSICGPTSRWQMMRHWNVLNPGDHDHGMDDVKGPEQIAIRNNKDLGQDPDYMIRNFQIVSHLMIGKENPSGTDNPKRWRKWKMPNKDFTLMIMDSRLWRSSQDTNIWDDEGWGHKDSLYNRTDPTRSLLGEEQFAWLQENIRTETSPIICLTGINALHTIWKGTYWGKQAQKLGAFHSRDRVAADYAGWVGAGANRILELLGSRSGIVSVYGDVHNGSIIRNKEHNLYECSFGPIGRSGGREVIDGFGPHMKDFDGRELEAIALYHKKYDNVLLEKKEGPFYWNFLEMKFDPSDTDPKINFKIRNLIDSPDETPRGGGEVEVHASQTGRTVSSVLPDIKTLPKADVLLMYGDLKPICGTRSNADGALQIHGLSDVPQGADVLIMANDGKDLKTHHVKTK</sequence>
<dbReference type="EMBL" id="JAUJEA010000004">
    <property type="protein sequence ID" value="MDN5202127.1"/>
    <property type="molecule type" value="Genomic_DNA"/>
</dbReference>
<feature type="domain" description="PhoD-like phosphatase metallophosphatase" evidence="1">
    <location>
        <begin position="366"/>
        <end position="512"/>
    </location>
</feature>
<protein>
    <submittedName>
        <fullName evidence="2">Alkaline phosphatase D family protein</fullName>
    </submittedName>
</protein>